<dbReference type="Pfam" id="PF07927">
    <property type="entry name" value="HicA_toxin"/>
    <property type="match status" value="1"/>
</dbReference>
<keyword evidence="6" id="KW-0694">RNA-binding</keyword>
<dbReference type="InterPro" id="IPR038570">
    <property type="entry name" value="HicA_sf"/>
</dbReference>
<dbReference type="GO" id="GO:0004519">
    <property type="term" value="F:endonuclease activity"/>
    <property type="evidence" value="ECO:0007669"/>
    <property type="project" value="UniProtKB-KW"/>
</dbReference>
<dbReference type="SUPFAM" id="SSF54786">
    <property type="entry name" value="YcfA/nrd intein domain"/>
    <property type="match status" value="1"/>
</dbReference>
<gene>
    <name evidence="8" type="ORF">A7T00_09720</name>
</gene>
<comment type="similarity">
    <text evidence="1">Belongs to the HicA mRNA interferase family.</text>
</comment>
<evidence type="ECO:0000256" key="7">
    <source>
        <dbReference type="ARBA" id="ARBA00023016"/>
    </source>
</evidence>
<organism evidence="8">
    <name type="scientific">Salmonella enterica subsp. enterica serovar Saintpaul</name>
    <dbReference type="NCBI Taxonomy" id="90105"/>
    <lineage>
        <taxon>Bacteria</taxon>
        <taxon>Pseudomonadati</taxon>
        <taxon>Pseudomonadota</taxon>
        <taxon>Gammaproteobacteria</taxon>
        <taxon>Enterobacterales</taxon>
        <taxon>Enterobacteriaceae</taxon>
        <taxon>Salmonella</taxon>
    </lineage>
</organism>
<sequence>MRQSEFRRWLADQGAEFKNGKGHLKIYLNGKQTVMPRHPSHEISEPLRKSILKQLGIK</sequence>
<evidence type="ECO:0000256" key="5">
    <source>
        <dbReference type="ARBA" id="ARBA00022801"/>
    </source>
</evidence>
<dbReference type="Gene3D" id="3.30.920.30">
    <property type="entry name" value="Hypothetical protein"/>
    <property type="match status" value="1"/>
</dbReference>
<keyword evidence="5" id="KW-0378">Hydrolase</keyword>
<keyword evidence="7" id="KW-0346">Stress response</keyword>
<evidence type="ECO:0000256" key="4">
    <source>
        <dbReference type="ARBA" id="ARBA00022759"/>
    </source>
</evidence>
<reference evidence="8" key="1">
    <citation type="submission" date="2016-09" db="EMBL/GenBank/DDBJ databases">
        <title>Whole genome sequencing of Salmonella enterica.</title>
        <authorList>
            <person name="Bell R."/>
        </authorList>
    </citation>
    <scope>NUCLEOTIDE SEQUENCE [LARGE SCALE GENOMIC DNA]</scope>
    <source>
        <strain evidence="8">CFSAN044978</strain>
    </source>
</reference>
<keyword evidence="4" id="KW-0255">Endonuclease</keyword>
<comment type="caution">
    <text evidence="8">The sequence shown here is derived from an EMBL/GenBank/DDBJ whole genome shotgun (WGS) entry which is preliminary data.</text>
</comment>
<dbReference type="RefSeq" id="WP_024154303.1">
    <property type="nucleotide sequence ID" value="NZ_QWDP01000003.1"/>
</dbReference>
<dbReference type="EMBL" id="MLZC01000003">
    <property type="protein sequence ID" value="OHG68010.1"/>
    <property type="molecule type" value="Genomic_DNA"/>
</dbReference>
<evidence type="ECO:0000313" key="8">
    <source>
        <dbReference type="EMBL" id="OHG68010.1"/>
    </source>
</evidence>
<evidence type="ECO:0000256" key="3">
    <source>
        <dbReference type="ARBA" id="ARBA00022722"/>
    </source>
</evidence>
<accession>A0A1S0ZIP7</accession>
<dbReference type="AlphaFoldDB" id="A0A1S0ZIP7"/>
<dbReference type="InterPro" id="IPR012933">
    <property type="entry name" value="HicA_mRNA_interferase"/>
</dbReference>
<proteinExistence type="inferred from homology"/>
<keyword evidence="2" id="KW-1277">Toxin-antitoxin system</keyword>
<keyword evidence="3" id="KW-0540">Nuclease</keyword>
<evidence type="ECO:0000256" key="6">
    <source>
        <dbReference type="ARBA" id="ARBA00022884"/>
    </source>
</evidence>
<name>A0A1S0ZIP7_SALET</name>
<protein>
    <submittedName>
        <fullName evidence="8">mRNA interferase</fullName>
    </submittedName>
</protein>
<evidence type="ECO:0000256" key="2">
    <source>
        <dbReference type="ARBA" id="ARBA00022649"/>
    </source>
</evidence>
<evidence type="ECO:0000256" key="1">
    <source>
        <dbReference type="ARBA" id="ARBA00006620"/>
    </source>
</evidence>
<dbReference type="GO" id="GO:0003729">
    <property type="term" value="F:mRNA binding"/>
    <property type="evidence" value="ECO:0007669"/>
    <property type="project" value="InterPro"/>
</dbReference>
<dbReference type="GO" id="GO:0016787">
    <property type="term" value="F:hydrolase activity"/>
    <property type="evidence" value="ECO:0007669"/>
    <property type="project" value="UniProtKB-KW"/>
</dbReference>